<dbReference type="PANTHER" id="PTHR46305">
    <property type="match status" value="1"/>
</dbReference>
<dbReference type="HOGENOM" id="CLU_083846_0_0_9"/>
<keyword evidence="2" id="KW-0285">Flavoprotein</keyword>
<evidence type="ECO:0000256" key="1">
    <source>
        <dbReference type="ARBA" id="ARBA00001974"/>
    </source>
</evidence>
<dbReference type="InterPro" id="IPR029039">
    <property type="entry name" value="Flavoprotein-like_sf"/>
</dbReference>
<dbReference type="InterPro" id="IPR052397">
    <property type="entry name" value="NADPH-QR_MdaB"/>
</dbReference>
<protein>
    <submittedName>
        <fullName evidence="6">Flavodoxin</fullName>
    </submittedName>
</protein>
<dbReference type="AlphaFoldDB" id="A0A0D5NHA5"/>
<evidence type="ECO:0000256" key="2">
    <source>
        <dbReference type="ARBA" id="ARBA00022630"/>
    </source>
</evidence>
<dbReference type="EMBL" id="CP011058">
    <property type="protein sequence ID" value="AJY74764.1"/>
    <property type="molecule type" value="Genomic_DNA"/>
</dbReference>
<dbReference type="Gene3D" id="3.40.50.360">
    <property type="match status" value="1"/>
</dbReference>
<reference evidence="6 7" key="1">
    <citation type="journal article" date="2015" name="J. Biotechnol.">
        <title>Complete genome sequence of Paenibacillus beijingensis 7188(T) (=DSM 24997(T)), a novel rhizobacterium from jujube garden soil.</title>
        <authorList>
            <person name="Kwak Y."/>
            <person name="Shin J.H."/>
        </authorList>
    </citation>
    <scope>NUCLEOTIDE SEQUENCE [LARGE SCALE GENOMIC DNA]</scope>
    <source>
        <strain evidence="6 7">DSM 24997</strain>
    </source>
</reference>
<sequence>MKNILIINGHQQYAAAEGKLNRTLMDHMVSVLSEKNNVKTTIIKDGYRIEEEHDKFQWADVVIYQTPIFWFSVPGLFKTYMDEVYAYGIFFKGSDEYGRGGLFTDKSYMFSTTWNAPEHAFNDPEQFFAGESVEEAIVHLHRVQQFIGMKPLKSFTCYDVIKNPKVDQYLAQLEAHLAEVLDL</sequence>
<keyword evidence="3" id="KW-0274">FAD</keyword>
<dbReference type="PANTHER" id="PTHR46305:SF3">
    <property type="entry name" value="NADPH:QUINONE OXIDOREDUCTASE MDAB"/>
    <property type="match status" value="1"/>
</dbReference>
<proteinExistence type="inferred from homology"/>
<dbReference type="STRING" id="1126833.VN24_09415"/>
<dbReference type="Proteomes" id="UP000032633">
    <property type="component" value="Chromosome"/>
</dbReference>
<feature type="domain" description="Flavodoxin-like fold" evidence="5">
    <location>
        <begin position="2"/>
        <end position="177"/>
    </location>
</feature>
<evidence type="ECO:0000256" key="3">
    <source>
        <dbReference type="ARBA" id="ARBA00022827"/>
    </source>
</evidence>
<evidence type="ECO:0000259" key="5">
    <source>
        <dbReference type="Pfam" id="PF02525"/>
    </source>
</evidence>
<keyword evidence="7" id="KW-1185">Reference proteome</keyword>
<dbReference type="PATRIC" id="fig|1126833.4.peg.2083"/>
<dbReference type="SUPFAM" id="SSF52218">
    <property type="entry name" value="Flavoproteins"/>
    <property type="match status" value="1"/>
</dbReference>
<name>A0A0D5NHA5_9BACL</name>
<accession>A0A0D5NHA5</accession>
<dbReference type="InterPro" id="IPR003680">
    <property type="entry name" value="Flavodoxin_fold"/>
</dbReference>
<dbReference type="OrthoDB" id="9798454at2"/>
<reference evidence="7" key="2">
    <citation type="submission" date="2015-03" db="EMBL/GenBank/DDBJ databases">
        <title>Genome sequence of Paenibacillus beijingensis strain DSM 24997T.</title>
        <authorList>
            <person name="Kwak Y."/>
            <person name="Shin J.-H."/>
        </authorList>
    </citation>
    <scope>NUCLEOTIDE SEQUENCE [LARGE SCALE GENOMIC DNA]</scope>
    <source>
        <strain evidence="7">DSM 24997</strain>
    </source>
</reference>
<gene>
    <name evidence="6" type="ORF">VN24_09415</name>
</gene>
<evidence type="ECO:0000256" key="4">
    <source>
        <dbReference type="ARBA" id="ARBA00037981"/>
    </source>
</evidence>
<dbReference type="Pfam" id="PF02525">
    <property type="entry name" value="Flavodoxin_2"/>
    <property type="match status" value="1"/>
</dbReference>
<organism evidence="6 7">
    <name type="scientific">Paenibacillus beijingensis</name>
    <dbReference type="NCBI Taxonomy" id="1126833"/>
    <lineage>
        <taxon>Bacteria</taxon>
        <taxon>Bacillati</taxon>
        <taxon>Bacillota</taxon>
        <taxon>Bacilli</taxon>
        <taxon>Bacillales</taxon>
        <taxon>Paenibacillaceae</taxon>
        <taxon>Paenibacillus</taxon>
    </lineage>
</organism>
<dbReference type="KEGG" id="pbj:VN24_09415"/>
<evidence type="ECO:0000313" key="7">
    <source>
        <dbReference type="Proteomes" id="UP000032633"/>
    </source>
</evidence>
<evidence type="ECO:0000313" key="6">
    <source>
        <dbReference type="EMBL" id="AJY74764.1"/>
    </source>
</evidence>
<dbReference type="RefSeq" id="WP_045670197.1">
    <property type="nucleotide sequence ID" value="NZ_CP011058.1"/>
</dbReference>
<comment type="similarity">
    <text evidence="4">Belongs to the oxidoreductase MdaB family.</text>
</comment>
<comment type="cofactor">
    <cofactor evidence="1">
        <name>FAD</name>
        <dbReference type="ChEBI" id="CHEBI:57692"/>
    </cofactor>
</comment>